<keyword evidence="4" id="KW-0645">Protease</keyword>
<dbReference type="RefSeq" id="WP_208914832.1">
    <property type="nucleotide sequence ID" value="NZ_LT840184.1"/>
</dbReference>
<evidence type="ECO:0000256" key="6">
    <source>
        <dbReference type="ARBA" id="ARBA00022679"/>
    </source>
</evidence>
<dbReference type="Pfam" id="PF00912">
    <property type="entry name" value="Transgly"/>
    <property type="match status" value="1"/>
</dbReference>
<feature type="region of interest" description="Disordered" evidence="15">
    <location>
        <begin position="891"/>
        <end position="942"/>
    </location>
</feature>
<dbReference type="InterPro" id="IPR013783">
    <property type="entry name" value="Ig-like_fold"/>
</dbReference>
<evidence type="ECO:0000256" key="4">
    <source>
        <dbReference type="ARBA" id="ARBA00022670"/>
    </source>
</evidence>
<keyword evidence="11" id="KW-0511">Multifunctional enzyme</keyword>
<keyword evidence="6" id="KW-0808">Transferase</keyword>
<keyword evidence="3" id="KW-0121">Carboxypeptidase</keyword>
<dbReference type="Gene3D" id="2.60.40.10">
    <property type="entry name" value="Immunoglobulins"/>
    <property type="match status" value="2"/>
</dbReference>
<dbReference type="EMBL" id="LT840184">
    <property type="protein sequence ID" value="SMF87994.1"/>
    <property type="molecule type" value="Genomic_DNA"/>
</dbReference>
<organism evidence="19 20">
    <name type="scientific">Paenibacillus uliginis N3/975</name>
    <dbReference type="NCBI Taxonomy" id="1313296"/>
    <lineage>
        <taxon>Bacteria</taxon>
        <taxon>Bacillati</taxon>
        <taxon>Bacillota</taxon>
        <taxon>Bacilli</taxon>
        <taxon>Bacillales</taxon>
        <taxon>Paenibacillaceae</taxon>
        <taxon>Paenibacillus</taxon>
    </lineage>
</organism>
<dbReference type="SUPFAM" id="SSF49265">
    <property type="entry name" value="Fibronectin type III"/>
    <property type="match status" value="1"/>
</dbReference>
<dbReference type="InterPro" id="IPR001264">
    <property type="entry name" value="Glyco_trans_51"/>
</dbReference>
<feature type="domain" description="Glycosyl transferase family 51" evidence="18">
    <location>
        <begin position="82"/>
        <end position="271"/>
    </location>
</feature>
<keyword evidence="5" id="KW-0328">Glycosyltransferase</keyword>
<dbReference type="Gene3D" id="3.40.710.10">
    <property type="entry name" value="DD-peptidase/beta-lactamase superfamily"/>
    <property type="match status" value="1"/>
</dbReference>
<sequence length="1023" mass="112394">MVEEKKQEPENKRPPKRSIGRKIGSVLGWLFVIGLMGTLFIGGSVLGYVTSIVKDEPVRSRALIEQKMDDNAVTGFAYFGDGSPIGQLRTEEDRRPVKHDEIPQIVIDAVVSIEDNRFYTHKGVDFMGTARAVKQRLLNEPIQTGGSTLTQQLARQAFLSRDKTSDRKVKEILLSFRLERFLSKEQIITAYLNKVPYGNGSNGYNVFGIKAASKGIFNISDLNKLNIAQAAYLAGLPQLPSAYSAFNGIGEFDEKSFKRAMKRQGLVLDRMLEEGKLTPAEHKEAKAFDIKKSLAPRTQKAYVTYPYLMMEVERQASKIIMELNNPKVDGEQTKENGDLMDEARSELSTGGYRIYTTIDRTIYGAMRKIAEDDSNFFPDSETKGKEQTAAMMINNKTGAILGMIEGRDFKTEEMNYATQMVRQPGSAMKPIAAYLPALDSGKVQPGSIVDDSPVILKDGSNGYHIPKNVNWRYKGLMTAREALNHSTNTVALNLFNNVIGIESALEFSKKLGITTLVERDYAAGTGVIGGLTHGTSVEELTNAYSAIGNQGKFTDAYLIDKIVDSNGKIVYKHETKPVQVFSSQTAYLMTDMMRTVITNGSGSTVRDNYKHFNKVPVVGKTGSSQDYGDSWFLGYSPDITLGVWVGYKHSVNTLDKPQRTHAQSIWAKVMNETINLKPDLFPTKEFKKPEGIVSKTVSAYSGKLPTELTDKFVTDLFNAKFVPTERDDSLAKAKYITYKGANYIPRDGTPEEFLKEQIVIKRVKPIDELIKELEAAFAVMRGGHESLQFYIPEDANKGMPTKVDPRVDDGRAPTPPKNLNYSKGVITFSPSGSPDVVGYRLYRSANGGPFMNQGQVVMADGTKQFTTSGGSNVTYYIVAVDVAGKASEPSAIVGNSPVPDPDPTPDLGNETDGVTPDEGTEEIPDTGPQGPTSMPQQPGQPTIQATPDGFRATWSANPSEDGVTLYNVYFSPNNDGIYQIIGTSQTNEFHSSNSSPISGTFRITAVNPVGESSASPTVFFEKN</sequence>
<accession>A0A1X7HKL8</accession>
<keyword evidence="8" id="KW-0133">Cell shape</keyword>
<keyword evidence="10 16" id="KW-0472">Membrane</keyword>
<evidence type="ECO:0000256" key="12">
    <source>
        <dbReference type="ARBA" id="ARBA00023316"/>
    </source>
</evidence>
<dbReference type="GO" id="GO:0008955">
    <property type="term" value="F:peptidoglycan glycosyltransferase activity"/>
    <property type="evidence" value="ECO:0007669"/>
    <property type="project" value="UniProtKB-EC"/>
</dbReference>
<dbReference type="InterPro" id="IPR012338">
    <property type="entry name" value="Beta-lactam/transpept-like"/>
</dbReference>
<dbReference type="GO" id="GO:0006508">
    <property type="term" value="P:proteolysis"/>
    <property type="evidence" value="ECO:0007669"/>
    <property type="project" value="UniProtKB-KW"/>
</dbReference>
<dbReference type="GO" id="GO:0030288">
    <property type="term" value="C:outer membrane-bounded periplasmic space"/>
    <property type="evidence" value="ECO:0007669"/>
    <property type="project" value="TreeGrafter"/>
</dbReference>
<evidence type="ECO:0000256" key="13">
    <source>
        <dbReference type="ARBA" id="ARBA00034000"/>
    </source>
</evidence>
<evidence type="ECO:0000313" key="19">
    <source>
        <dbReference type="EMBL" id="SMF87994.1"/>
    </source>
</evidence>
<dbReference type="SUPFAM" id="SSF53955">
    <property type="entry name" value="Lysozyme-like"/>
    <property type="match status" value="1"/>
</dbReference>
<feature type="compositionally biased region" description="Polar residues" evidence="15">
    <location>
        <begin position="929"/>
        <end position="942"/>
    </location>
</feature>
<evidence type="ECO:0000256" key="2">
    <source>
        <dbReference type="ARBA" id="ARBA00022475"/>
    </source>
</evidence>
<reference evidence="19 20" key="1">
    <citation type="submission" date="2017-04" db="EMBL/GenBank/DDBJ databases">
        <authorList>
            <person name="Afonso C.L."/>
            <person name="Miller P.J."/>
            <person name="Scott M.A."/>
            <person name="Spackman E."/>
            <person name="Goraichik I."/>
            <person name="Dimitrov K.M."/>
            <person name="Suarez D.L."/>
            <person name="Swayne D.E."/>
        </authorList>
    </citation>
    <scope>NUCLEOTIDE SEQUENCE [LARGE SCALE GENOMIC DNA]</scope>
    <source>
        <strain evidence="19 20">N3/975</strain>
    </source>
</reference>
<comment type="catalytic activity">
    <reaction evidence="13">
        <text>Preferential cleavage: (Ac)2-L-Lys-D-Ala-|-D-Ala. Also transpeptidation of peptidyl-alanyl moieties that are N-acyl substituents of D-alanine.</text>
        <dbReference type="EC" id="3.4.16.4"/>
    </reaction>
</comment>
<keyword evidence="20" id="KW-1185">Reference proteome</keyword>
<keyword evidence="12" id="KW-0961">Cell wall biogenesis/degradation</keyword>
<feature type="transmembrane region" description="Helical" evidence="16">
    <location>
        <begin position="26"/>
        <end position="49"/>
    </location>
</feature>
<dbReference type="SUPFAM" id="SSF56601">
    <property type="entry name" value="beta-lactamase/transpeptidase-like"/>
    <property type="match status" value="1"/>
</dbReference>
<evidence type="ECO:0000256" key="8">
    <source>
        <dbReference type="ARBA" id="ARBA00022960"/>
    </source>
</evidence>
<evidence type="ECO:0000259" key="17">
    <source>
        <dbReference type="Pfam" id="PF00905"/>
    </source>
</evidence>
<dbReference type="CDD" id="cd00063">
    <property type="entry name" value="FN3"/>
    <property type="match status" value="1"/>
</dbReference>
<name>A0A1X7HKL8_9BACL</name>
<feature type="domain" description="Penicillin-binding protein transpeptidase" evidence="17">
    <location>
        <begin position="389"/>
        <end position="669"/>
    </location>
</feature>
<comment type="catalytic activity">
    <reaction evidence="14">
        <text>[GlcNAc-(1-&gt;4)-Mur2Ac(oyl-L-Ala-gamma-D-Glu-L-Lys-D-Ala-D-Ala)](n)-di-trans,octa-cis-undecaprenyl diphosphate + beta-D-GlcNAc-(1-&gt;4)-Mur2Ac(oyl-L-Ala-gamma-D-Glu-L-Lys-D-Ala-D-Ala)-di-trans,octa-cis-undecaprenyl diphosphate = [GlcNAc-(1-&gt;4)-Mur2Ac(oyl-L-Ala-gamma-D-Glu-L-Lys-D-Ala-D-Ala)](n+1)-di-trans,octa-cis-undecaprenyl diphosphate + di-trans,octa-cis-undecaprenyl diphosphate + H(+)</text>
        <dbReference type="Rhea" id="RHEA:23708"/>
        <dbReference type="Rhea" id="RHEA-COMP:9602"/>
        <dbReference type="Rhea" id="RHEA-COMP:9603"/>
        <dbReference type="ChEBI" id="CHEBI:15378"/>
        <dbReference type="ChEBI" id="CHEBI:58405"/>
        <dbReference type="ChEBI" id="CHEBI:60033"/>
        <dbReference type="ChEBI" id="CHEBI:78435"/>
        <dbReference type="EC" id="2.4.99.28"/>
    </reaction>
</comment>
<keyword evidence="16" id="KW-0812">Transmembrane</keyword>
<keyword evidence="7" id="KW-0378">Hydrolase</keyword>
<dbReference type="GO" id="GO:0009252">
    <property type="term" value="P:peptidoglycan biosynthetic process"/>
    <property type="evidence" value="ECO:0007669"/>
    <property type="project" value="UniProtKB-KW"/>
</dbReference>
<dbReference type="AlphaFoldDB" id="A0A1X7HKL8"/>
<dbReference type="GO" id="GO:0008658">
    <property type="term" value="F:penicillin binding"/>
    <property type="evidence" value="ECO:0007669"/>
    <property type="project" value="InterPro"/>
</dbReference>
<evidence type="ECO:0000256" key="10">
    <source>
        <dbReference type="ARBA" id="ARBA00023136"/>
    </source>
</evidence>
<dbReference type="InterPro" id="IPR036950">
    <property type="entry name" value="PBP_transglycosylase"/>
</dbReference>
<evidence type="ECO:0000256" key="14">
    <source>
        <dbReference type="ARBA" id="ARBA00049902"/>
    </source>
</evidence>
<proteinExistence type="predicted"/>
<dbReference type="GO" id="GO:0005886">
    <property type="term" value="C:plasma membrane"/>
    <property type="evidence" value="ECO:0007669"/>
    <property type="project" value="UniProtKB-SubCell"/>
</dbReference>
<dbReference type="PANTHER" id="PTHR32282">
    <property type="entry name" value="BINDING PROTEIN TRANSPEPTIDASE, PUTATIVE-RELATED"/>
    <property type="match status" value="1"/>
</dbReference>
<evidence type="ECO:0000313" key="20">
    <source>
        <dbReference type="Proteomes" id="UP000192940"/>
    </source>
</evidence>
<evidence type="ECO:0000256" key="3">
    <source>
        <dbReference type="ARBA" id="ARBA00022645"/>
    </source>
</evidence>
<evidence type="ECO:0000256" key="16">
    <source>
        <dbReference type="SAM" id="Phobius"/>
    </source>
</evidence>
<keyword evidence="2" id="KW-1003">Cell membrane</keyword>
<dbReference type="PANTHER" id="PTHR32282:SF11">
    <property type="entry name" value="PENICILLIN-BINDING PROTEIN 1B"/>
    <property type="match status" value="1"/>
</dbReference>
<evidence type="ECO:0000256" key="1">
    <source>
        <dbReference type="ARBA" id="ARBA00004236"/>
    </source>
</evidence>
<dbReference type="Proteomes" id="UP000192940">
    <property type="component" value="Chromosome I"/>
</dbReference>
<dbReference type="Pfam" id="PF00905">
    <property type="entry name" value="Transpeptidase"/>
    <property type="match status" value="1"/>
</dbReference>
<dbReference type="InterPro" id="IPR001460">
    <property type="entry name" value="PCN-bd_Tpept"/>
</dbReference>
<dbReference type="InterPro" id="IPR023346">
    <property type="entry name" value="Lysozyme-like_dom_sf"/>
</dbReference>
<evidence type="ECO:0000256" key="9">
    <source>
        <dbReference type="ARBA" id="ARBA00022984"/>
    </source>
</evidence>
<evidence type="ECO:0000256" key="15">
    <source>
        <dbReference type="SAM" id="MobiDB-lite"/>
    </source>
</evidence>
<keyword evidence="9" id="KW-0573">Peptidoglycan synthesis</keyword>
<dbReference type="Gene3D" id="1.10.3810.10">
    <property type="entry name" value="Biosynthetic peptidoglycan transglycosylase-like"/>
    <property type="match status" value="1"/>
</dbReference>
<evidence type="ECO:0000256" key="11">
    <source>
        <dbReference type="ARBA" id="ARBA00023268"/>
    </source>
</evidence>
<dbReference type="GO" id="GO:0008360">
    <property type="term" value="P:regulation of cell shape"/>
    <property type="evidence" value="ECO:0007669"/>
    <property type="project" value="UniProtKB-KW"/>
</dbReference>
<dbReference type="STRING" id="1313296.SAMN05661091_4052"/>
<protein>
    <submittedName>
        <fullName evidence="19">Penicillin-binding protein</fullName>
    </submittedName>
</protein>
<dbReference type="InterPro" id="IPR036116">
    <property type="entry name" value="FN3_sf"/>
</dbReference>
<dbReference type="GO" id="GO:0009002">
    <property type="term" value="F:serine-type D-Ala-D-Ala carboxypeptidase activity"/>
    <property type="evidence" value="ECO:0007669"/>
    <property type="project" value="UniProtKB-EC"/>
</dbReference>
<dbReference type="GO" id="GO:0071555">
    <property type="term" value="P:cell wall organization"/>
    <property type="evidence" value="ECO:0007669"/>
    <property type="project" value="UniProtKB-KW"/>
</dbReference>
<gene>
    <name evidence="19" type="ORF">SAMN05661091_4052</name>
</gene>
<evidence type="ECO:0000256" key="7">
    <source>
        <dbReference type="ARBA" id="ARBA00022801"/>
    </source>
</evidence>
<evidence type="ECO:0000259" key="18">
    <source>
        <dbReference type="Pfam" id="PF00912"/>
    </source>
</evidence>
<evidence type="ECO:0000256" key="5">
    <source>
        <dbReference type="ARBA" id="ARBA00022676"/>
    </source>
</evidence>
<dbReference type="InterPro" id="IPR003961">
    <property type="entry name" value="FN3_dom"/>
</dbReference>
<comment type="subcellular location">
    <subcellularLocation>
        <location evidence="1">Cell membrane</location>
    </subcellularLocation>
</comment>
<keyword evidence="16" id="KW-1133">Transmembrane helix</keyword>
<dbReference type="InterPro" id="IPR050396">
    <property type="entry name" value="Glycosyltr_51/Transpeptidase"/>
</dbReference>